<dbReference type="RefSeq" id="WP_042020054.1">
    <property type="nucleotide sequence ID" value="NZ_CDBW01000016.1"/>
</dbReference>
<protein>
    <recommendedName>
        <fullName evidence="3">DUF3549 domain-containing protein</fullName>
    </recommendedName>
</protein>
<dbReference type="InterPro" id="IPR021936">
    <property type="entry name" value="DUF3549"/>
</dbReference>
<sequence length="350" mass="39089">MSATPTPINTPINTLTEFLTQAGTQFQLFDMGRQVRPLASDTFVRIEQQQEPYPWPLQQHAWLGVHFFQPSESRHYLWFLKFALDERGLLMSNGPKLFMDQVVETLGYQLTGELDEEKAQRLADNPYTFRPAEAKMASLHAKLARQLEQAPSAYYDALCHYLAAPNDTGWQALGLQGFADLAERLHDERNLALVCKALPKLPQEPLYALCQSLENAPLPPAVQGALLERIGKEQECAAPNPETLAYLCRAMASCPGSTLRSNKLLTLLQTQPSPALLLAIAGRLWTDLKDANLLSDYLEQLALQPTQFFNQVFAELVTLPALRNDMLARLRDPDRSDALGKAIGRLFASA</sequence>
<proteinExistence type="predicted"/>
<dbReference type="Proteomes" id="UP000179934">
    <property type="component" value="Unassembled WGS sequence"/>
</dbReference>
<name>A0A1S2CQP3_AERSO</name>
<evidence type="ECO:0000313" key="1">
    <source>
        <dbReference type="EMBL" id="OHY91064.1"/>
    </source>
</evidence>
<dbReference type="Pfam" id="PF12069">
    <property type="entry name" value="DUF3549"/>
    <property type="match status" value="1"/>
</dbReference>
<evidence type="ECO:0000313" key="2">
    <source>
        <dbReference type="Proteomes" id="UP000179934"/>
    </source>
</evidence>
<reference evidence="1 2" key="1">
    <citation type="submission" date="2016-09" db="EMBL/GenBank/DDBJ databases">
        <title>Draft Genome Sequence of Aeromonas sobria Strain 08005, Isolated from Sick Rana catesbeiana.</title>
        <authorList>
            <person name="Yang Q."/>
        </authorList>
    </citation>
    <scope>NUCLEOTIDE SEQUENCE [LARGE SCALE GENOMIC DNA]</scope>
    <source>
        <strain evidence="1 2">08005</strain>
    </source>
</reference>
<gene>
    <name evidence="1" type="ORF">BJD16_03710</name>
</gene>
<accession>A0A1S2CQP3</accession>
<dbReference type="AlphaFoldDB" id="A0A1S2CQP3"/>
<dbReference type="EMBL" id="MKFU01000023">
    <property type="protein sequence ID" value="OHY91064.1"/>
    <property type="molecule type" value="Genomic_DNA"/>
</dbReference>
<dbReference type="OrthoDB" id="5597089at2"/>
<dbReference type="STRING" id="646.BJD16_03710"/>
<comment type="caution">
    <text evidence="1">The sequence shown here is derived from an EMBL/GenBank/DDBJ whole genome shotgun (WGS) entry which is preliminary data.</text>
</comment>
<organism evidence="1 2">
    <name type="scientific">Aeromonas sobria</name>
    <dbReference type="NCBI Taxonomy" id="646"/>
    <lineage>
        <taxon>Bacteria</taxon>
        <taxon>Pseudomonadati</taxon>
        <taxon>Pseudomonadota</taxon>
        <taxon>Gammaproteobacteria</taxon>
        <taxon>Aeromonadales</taxon>
        <taxon>Aeromonadaceae</taxon>
        <taxon>Aeromonas</taxon>
    </lineage>
</organism>
<evidence type="ECO:0008006" key="3">
    <source>
        <dbReference type="Google" id="ProtNLM"/>
    </source>
</evidence>
<dbReference type="GeneID" id="58921867"/>